<evidence type="ECO:0000313" key="1">
    <source>
        <dbReference type="EMBL" id="NEZ46445.1"/>
    </source>
</evidence>
<name>A0A6M0R880_9CLOT</name>
<comment type="caution">
    <text evidence="1">The sequence shown here is derived from an EMBL/GenBank/DDBJ whole genome shotgun (WGS) entry which is preliminary data.</text>
</comment>
<keyword evidence="2" id="KW-1185">Reference proteome</keyword>
<evidence type="ECO:0000313" key="2">
    <source>
        <dbReference type="Proteomes" id="UP000473885"/>
    </source>
</evidence>
<organism evidence="1 2">
    <name type="scientific">Clostridium niameyense</name>
    <dbReference type="NCBI Taxonomy" id="1622073"/>
    <lineage>
        <taxon>Bacteria</taxon>
        <taxon>Bacillati</taxon>
        <taxon>Bacillota</taxon>
        <taxon>Clostridia</taxon>
        <taxon>Eubacteriales</taxon>
        <taxon>Clostridiaceae</taxon>
        <taxon>Clostridium</taxon>
    </lineage>
</organism>
<gene>
    <name evidence="1" type="ORF">FDF74_04350</name>
</gene>
<dbReference type="Pfam" id="PF06935">
    <property type="entry name" value="DUF1284"/>
    <property type="match status" value="1"/>
</dbReference>
<proteinExistence type="predicted"/>
<accession>A0A6M0R880</accession>
<dbReference type="AlphaFoldDB" id="A0A6M0R880"/>
<sequence length="134" mass="15686">MKKIFVRPHHLLCMQGFQGYGYSDEFTKNMRDIIDSINLKDNKVYLQIVISCDDICKKCPNNRNHKCVCEDVNIMDKKVMDELKLKEGKILESVGTEVFSKVNERLKNNIKCKYICGKCSWHNVCLWFNDACKL</sequence>
<dbReference type="InterPro" id="IPR009702">
    <property type="entry name" value="DUF1284"/>
</dbReference>
<dbReference type="EMBL" id="SXDP01000002">
    <property type="protein sequence ID" value="NEZ46445.1"/>
    <property type="molecule type" value="Genomic_DNA"/>
</dbReference>
<protein>
    <submittedName>
        <fullName evidence="1">DUF1284 domain-containing protein</fullName>
    </submittedName>
</protein>
<reference evidence="1 2" key="1">
    <citation type="submission" date="2019-04" db="EMBL/GenBank/DDBJ databases">
        <title>Genome sequencing of Clostridium botulinum Groups I-IV and Clostridium butyricum.</title>
        <authorList>
            <person name="Brunt J."/>
            <person name="Van Vliet A.H.M."/>
            <person name="Stringer S.C."/>
            <person name="Carter A.T."/>
            <person name="Peck M.W."/>
        </authorList>
    </citation>
    <scope>NUCLEOTIDE SEQUENCE [LARGE SCALE GENOMIC DNA]</scope>
    <source>
        <strain evidence="1 2">IFR 18/094</strain>
    </source>
</reference>
<dbReference type="Proteomes" id="UP000473885">
    <property type="component" value="Unassembled WGS sequence"/>
</dbReference>
<dbReference type="RefSeq" id="WP_163248658.1">
    <property type="nucleotide sequence ID" value="NZ_SXDP01000002.1"/>
</dbReference>